<dbReference type="SMART" id="SM00824">
    <property type="entry name" value="PKS_TE"/>
    <property type="match status" value="1"/>
</dbReference>
<dbReference type="PANTHER" id="PTHR11487:SF0">
    <property type="entry name" value="S-ACYL FATTY ACID SYNTHASE THIOESTERASE, MEDIUM CHAIN"/>
    <property type="match status" value="1"/>
</dbReference>
<organism evidence="5 6">
    <name type="scientific">Actinosynnema mirum (strain ATCC 29888 / DSM 43827 / JCM 3225 / NBRC 14064 / NCIMB 13271 / NRRL B-12336 / IMRU 3971 / 101)</name>
    <dbReference type="NCBI Taxonomy" id="446462"/>
    <lineage>
        <taxon>Bacteria</taxon>
        <taxon>Bacillati</taxon>
        <taxon>Actinomycetota</taxon>
        <taxon>Actinomycetes</taxon>
        <taxon>Pseudonocardiales</taxon>
        <taxon>Pseudonocardiaceae</taxon>
        <taxon>Actinosynnema</taxon>
    </lineage>
</organism>
<dbReference type="SUPFAM" id="SSF53474">
    <property type="entry name" value="alpha/beta-Hydrolases"/>
    <property type="match status" value="1"/>
</dbReference>
<gene>
    <name evidence="5" type="ordered locus">Amir_2678</name>
</gene>
<accession>C6WNU4</accession>
<dbReference type="GO" id="GO:0008610">
    <property type="term" value="P:lipid biosynthetic process"/>
    <property type="evidence" value="ECO:0007669"/>
    <property type="project" value="TreeGrafter"/>
</dbReference>
<keyword evidence="6" id="KW-1185">Reference proteome</keyword>
<dbReference type="STRING" id="446462.Amir_2678"/>
<evidence type="ECO:0000313" key="5">
    <source>
        <dbReference type="EMBL" id="ACU36613.1"/>
    </source>
</evidence>
<dbReference type="GO" id="GO:0016297">
    <property type="term" value="F:fatty acyl-[ACP] hydrolase activity"/>
    <property type="evidence" value="ECO:0007669"/>
    <property type="project" value="UniProtKB-EC"/>
</dbReference>
<dbReference type="OrthoDB" id="4169718at2"/>
<sequence length="274" mass="29722">MPATRSPRTGRRSADRGAAPSSASHANAPTTSGLWLRRFQRTEDAPVRLVCFPHAGGSATYFLSTARAHAPATDVLTVQYPGRQDRRSERPLESIPALAERITEELLPLVDRPVALFGHSMGATVAFEVARRLQERGAPPVELFASGRRSPQTHRGESLHLRDDAALLAELVSLGGTDFRLIDDEVLRAALPALRADYKAVETYTCDGIPVLDLPITALVGDADPKVDLAEARAWERHTSARFALEVYPGGHFYLAEHAGSVNALLAGRLDGHR</sequence>
<evidence type="ECO:0000256" key="2">
    <source>
        <dbReference type="ARBA" id="ARBA00022801"/>
    </source>
</evidence>
<dbReference type="RefSeq" id="WP_015801502.1">
    <property type="nucleotide sequence ID" value="NC_013093.1"/>
</dbReference>
<dbReference type="Pfam" id="PF00975">
    <property type="entry name" value="Thioesterase"/>
    <property type="match status" value="1"/>
</dbReference>
<feature type="domain" description="Thioesterase TesA-like" evidence="4">
    <location>
        <begin position="50"/>
        <end position="270"/>
    </location>
</feature>
<dbReference type="Proteomes" id="UP000002213">
    <property type="component" value="Chromosome"/>
</dbReference>
<dbReference type="InterPro" id="IPR012223">
    <property type="entry name" value="TEII"/>
</dbReference>
<evidence type="ECO:0000313" key="6">
    <source>
        <dbReference type="Proteomes" id="UP000002213"/>
    </source>
</evidence>
<evidence type="ECO:0000256" key="1">
    <source>
        <dbReference type="ARBA" id="ARBA00007169"/>
    </source>
</evidence>
<evidence type="ECO:0000259" key="4">
    <source>
        <dbReference type="SMART" id="SM00824"/>
    </source>
</evidence>
<dbReference type="EC" id="3.1.2.14" evidence="5"/>
<name>C6WNU4_ACTMD</name>
<dbReference type="PANTHER" id="PTHR11487">
    <property type="entry name" value="THIOESTERASE"/>
    <property type="match status" value="1"/>
</dbReference>
<dbReference type="InterPro" id="IPR001031">
    <property type="entry name" value="Thioesterase"/>
</dbReference>
<dbReference type="AlphaFoldDB" id="C6WNU4"/>
<dbReference type="EMBL" id="CP001630">
    <property type="protein sequence ID" value="ACU36613.1"/>
    <property type="molecule type" value="Genomic_DNA"/>
</dbReference>
<feature type="region of interest" description="Disordered" evidence="3">
    <location>
        <begin position="1"/>
        <end position="30"/>
    </location>
</feature>
<dbReference type="InterPro" id="IPR029058">
    <property type="entry name" value="AB_hydrolase_fold"/>
</dbReference>
<comment type="similarity">
    <text evidence="1">Belongs to the thioesterase family.</text>
</comment>
<evidence type="ECO:0000256" key="3">
    <source>
        <dbReference type="SAM" id="MobiDB-lite"/>
    </source>
</evidence>
<dbReference type="KEGG" id="ami:Amir_2678"/>
<keyword evidence="2 5" id="KW-0378">Hydrolase</keyword>
<protein>
    <submittedName>
        <fullName evidence="5">Oleoyl-(Acyl-carrier-protein) hydrolase</fullName>
        <ecNumber evidence="5">3.1.2.14</ecNumber>
    </submittedName>
</protein>
<reference evidence="5 6" key="1">
    <citation type="journal article" date="2009" name="Stand. Genomic Sci.">
        <title>Complete genome sequence of Actinosynnema mirum type strain (101).</title>
        <authorList>
            <person name="Land M."/>
            <person name="Lapidus A."/>
            <person name="Mayilraj S."/>
            <person name="Chen F."/>
            <person name="Copeland A."/>
            <person name="Del Rio T.G."/>
            <person name="Nolan M."/>
            <person name="Lucas S."/>
            <person name="Tice H."/>
            <person name="Cheng J.F."/>
            <person name="Chertkov O."/>
            <person name="Bruce D."/>
            <person name="Goodwin L."/>
            <person name="Pitluck S."/>
            <person name="Rohde M."/>
            <person name="Goker M."/>
            <person name="Pati A."/>
            <person name="Ivanova N."/>
            <person name="Mavromatis K."/>
            <person name="Chen A."/>
            <person name="Palaniappan K."/>
            <person name="Hauser L."/>
            <person name="Chang Y.J."/>
            <person name="Jeffries C.C."/>
            <person name="Brettin T."/>
            <person name="Detter J.C."/>
            <person name="Han C."/>
            <person name="Chain P."/>
            <person name="Tindall B.J."/>
            <person name="Bristow J."/>
            <person name="Eisen J.A."/>
            <person name="Markowitz V."/>
            <person name="Hugenholtz P."/>
            <person name="Kyrpides N.C."/>
            <person name="Klenk H.P."/>
        </authorList>
    </citation>
    <scope>NUCLEOTIDE SEQUENCE [LARGE SCALE GENOMIC DNA]</scope>
    <source>
        <strain evidence="6">ATCC 29888 / DSM 43827 / JCM 3225 / NBRC 14064 / NCIMB 13271 / NRRL B-12336 / IMRU 3971 / 101</strain>
    </source>
</reference>
<proteinExistence type="inferred from homology"/>
<dbReference type="Gene3D" id="3.40.50.1820">
    <property type="entry name" value="alpha/beta hydrolase"/>
    <property type="match status" value="1"/>
</dbReference>
<dbReference type="HOGENOM" id="CLU_070456_1_2_11"/>
<feature type="compositionally biased region" description="Low complexity" evidence="3">
    <location>
        <begin position="18"/>
        <end position="30"/>
    </location>
</feature>
<dbReference type="InterPro" id="IPR020802">
    <property type="entry name" value="TesA-like"/>
</dbReference>
<dbReference type="eggNOG" id="COG3208">
    <property type="taxonomic scope" value="Bacteria"/>
</dbReference>